<proteinExistence type="predicted"/>
<gene>
    <name evidence="1" type="ORF">HNQ80_001167</name>
</gene>
<dbReference type="AlphaFoldDB" id="A0A841KSG0"/>
<organism evidence="1 2">
    <name type="scientific">Anaerosolibacter carboniphilus</name>
    <dbReference type="NCBI Taxonomy" id="1417629"/>
    <lineage>
        <taxon>Bacteria</taxon>
        <taxon>Bacillati</taxon>
        <taxon>Bacillota</taxon>
        <taxon>Clostridia</taxon>
        <taxon>Peptostreptococcales</taxon>
        <taxon>Thermotaleaceae</taxon>
        <taxon>Anaerosolibacter</taxon>
    </lineage>
</organism>
<comment type="caution">
    <text evidence="1">The sequence shown here is derived from an EMBL/GenBank/DDBJ whole genome shotgun (WGS) entry which is preliminary data.</text>
</comment>
<evidence type="ECO:0008006" key="3">
    <source>
        <dbReference type="Google" id="ProtNLM"/>
    </source>
</evidence>
<dbReference type="Proteomes" id="UP000579281">
    <property type="component" value="Unassembled WGS sequence"/>
</dbReference>
<evidence type="ECO:0000313" key="2">
    <source>
        <dbReference type="Proteomes" id="UP000579281"/>
    </source>
</evidence>
<keyword evidence="2" id="KW-1185">Reference proteome</keyword>
<accession>A0A841KSG0</accession>
<evidence type="ECO:0000313" key="1">
    <source>
        <dbReference type="EMBL" id="MBB6215078.1"/>
    </source>
</evidence>
<protein>
    <recommendedName>
        <fullName evidence="3">DNA phosphorothioation-dependent restriction protein DptF</fullName>
    </recommendedName>
</protein>
<reference evidence="1 2" key="1">
    <citation type="submission" date="2020-08" db="EMBL/GenBank/DDBJ databases">
        <title>Genomic Encyclopedia of Type Strains, Phase IV (KMG-IV): sequencing the most valuable type-strain genomes for metagenomic binning, comparative biology and taxonomic classification.</title>
        <authorList>
            <person name="Goeker M."/>
        </authorList>
    </citation>
    <scope>NUCLEOTIDE SEQUENCE [LARGE SCALE GENOMIC DNA]</scope>
    <source>
        <strain evidence="1 2">DSM 103526</strain>
    </source>
</reference>
<sequence>MDNISKLFALRATSRNSVVSQEKLLPIQQQLYVETNFDAFLLNYCKKSKESSKTRLVVLSGNAGDGKSMTLYHTVSKLKEAGFTDSDLCINADATQTDSKQEDLIEKLISYFENFFIDYLNGSKKTYIIAMNAGIAVKFFYSKALKEKVGEFEDFFSEIGKLILNELNIEYSILDNNIFVEDVLVCNFDLRALTICNLPDKELDPDLHYSFFKQMIAKVNNFVDIEECKNCISGCCPIYYNLLAIRDEDIAKKIENILFKVFLYNKVHLTPRNLWDFLYMILTGGEEKYLDIKEKTQGIRDKDISPCEIVKHCSPERFSQFLFYNTLFDSASDNAVLSFIKENAYLFDPRYLNNSNFEKQKLFLNADPVKFKDKLKNEVDNFAIDNSIASRFIESAFVFDTSTIKDEEASLDKFISEFSRFYYFFYRDSRNEVELFDILYNYPNQIFNKGNYIELFDALIEDRQYFIGKKTGTFSEKFLKNGLNALLNIFGINKNQEKLFKIESLSTRAKGRLLTKLDMKLSNSPCKNKYLVNREYLESISYFPSSVTIKLNEQYIEIDLSIYELFVLCNNGYNIKSFDADKYYNIEFIGDKIFPDLKNQKKIYYDFQNNYAVFEEDEFGLNYIFREI</sequence>
<name>A0A841KSG0_9FIRM</name>
<dbReference type="RefSeq" id="WP_184309045.1">
    <property type="nucleotide sequence ID" value="NZ_JACHEN010000005.1"/>
</dbReference>
<dbReference type="EMBL" id="JACHEN010000005">
    <property type="protein sequence ID" value="MBB6215078.1"/>
    <property type="molecule type" value="Genomic_DNA"/>
</dbReference>